<dbReference type="KEGG" id="ttu:TERTU_0252"/>
<evidence type="ECO:0000256" key="3">
    <source>
        <dbReference type="ARBA" id="ARBA00022692"/>
    </source>
</evidence>
<dbReference type="Proteomes" id="UP000009080">
    <property type="component" value="Chromosome"/>
</dbReference>
<feature type="transmembrane region" description="Helical" evidence="6">
    <location>
        <begin position="37"/>
        <end position="60"/>
    </location>
</feature>
<evidence type="ECO:0000313" key="8">
    <source>
        <dbReference type="Proteomes" id="UP000009080"/>
    </source>
</evidence>
<feature type="transmembrane region" description="Helical" evidence="6">
    <location>
        <begin position="80"/>
        <end position="99"/>
    </location>
</feature>
<keyword evidence="4 6" id="KW-1133">Transmembrane helix</keyword>
<feature type="transmembrane region" description="Helical" evidence="6">
    <location>
        <begin position="106"/>
        <end position="124"/>
    </location>
</feature>
<evidence type="ECO:0000256" key="4">
    <source>
        <dbReference type="ARBA" id="ARBA00022989"/>
    </source>
</evidence>
<dbReference type="Pfam" id="PF04241">
    <property type="entry name" value="DUF423"/>
    <property type="match status" value="1"/>
</dbReference>
<accession>C5BLM9</accession>
<keyword evidence="8" id="KW-1185">Reference proteome</keyword>
<dbReference type="InterPro" id="IPR006696">
    <property type="entry name" value="DUF423"/>
</dbReference>
<comment type="subcellular location">
    <subcellularLocation>
        <location evidence="1">Membrane</location>
        <topology evidence="1">Multi-pass membrane protein</topology>
    </subcellularLocation>
</comment>
<dbReference type="GO" id="GO:0005886">
    <property type="term" value="C:plasma membrane"/>
    <property type="evidence" value="ECO:0007669"/>
    <property type="project" value="TreeGrafter"/>
</dbReference>
<evidence type="ECO:0000256" key="2">
    <source>
        <dbReference type="ARBA" id="ARBA00009694"/>
    </source>
</evidence>
<protein>
    <recommendedName>
        <fullName evidence="9">DUF423 domain-containing protein</fullName>
    </recommendedName>
</protein>
<dbReference type="AlphaFoldDB" id="C5BLM9"/>
<dbReference type="STRING" id="377629.TERTU_0252"/>
<organism evidence="7 8">
    <name type="scientific">Teredinibacter turnerae (strain ATCC 39867 / T7901)</name>
    <dbReference type="NCBI Taxonomy" id="377629"/>
    <lineage>
        <taxon>Bacteria</taxon>
        <taxon>Pseudomonadati</taxon>
        <taxon>Pseudomonadota</taxon>
        <taxon>Gammaproteobacteria</taxon>
        <taxon>Cellvibrionales</taxon>
        <taxon>Cellvibrionaceae</taxon>
        <taxon>Teredinibacter</taxon>
    </lineage>
</organism>
<comment type="similarity">
    <text evidence="2">Belongs to the UPF0382 family.</text>
</comment>
<evidence type="ECO:0000256" key="6">
    <source>
        <dbReference type="SAM" id="Phobius"/>
    </source>
</evidence>
<feature type="transmembrane region" description="Helical" evidence="6">
    <location>
        <begin position="130"/>
        <end position="154"/>
    </location>
</feature>
<evidence type="ECO:0000313" key="7">
    <source>
        <dbReference type="EMBL" id="ACR13896.1"/>
    </source>
</evidence>
<keyword evidence="5 6" id="KW-0472">Membrane</keyword>
<dbReference type="eggNOG" id="COG2363">
    <property type="taxonomic scope" value="Bacteria"/>
</dbReference>
<name>C5BLM9_TERTT</name>
<proteinExistence type="inferred from homology"/>
<reference evidence="7 8" key="1">
    <citation type="journal article" date="2009" name="PLoS ONE">
        <title>The complete genome of Teredinibacter turnerae T7901: an intracellular endosymbiont of marine wood-boring bivalves (shipworms).</title>
        <authorList>
            <person name="Yang J.C."/>
            <person name="Madupu R."/>
            <person name="Durkin A.S."/>
            <person name="Ekborg N.A."/>
            <person name="Pedamallu C.S."/>
            <person name="Hostetler J.B."/>
            <person name="Radune D."/>
            <person name="Toms B.S."/>
            <person name="Henrissat B."/>
            <person name="Coutinho P.M."/>
            <person name="Schwarz S."/>
            <person name="Field L."/>
            <person name="Trindade-Silva A.E."/>
            <person name="Soares C.A.G."/>
            <person name="Elshahawi S."/>
            <person name="Hanora A."/>
            <person name="Schmidt E.W."/>
            <person name="Haygood M.G."/>
            <person name="Posfai J."/>
            <person name="Benner J."/>
            <person name="Madinger C."/>
            <person name="Nove J."/>
            <person name="Anton B."/>
            <person name="Chaudhary K."/>
            <person name="Foster J."/>
            <person name="Holman A."/>
            <person name="Kumar S."/>
            <person name="Lessard P.A."/>
            <person name="Luyten Y.A."/>
            <person name="Slatko B."/>
            <person name="Wood N."/>
            <person name="Wu B."/>
            <person name="Teplitski M."/>
            <person name="Mougous J.D."/>
            <person name="Ward N."/>
            <person name="Eisen J.A."/>
            <person name="Badger J.H."/>
            <person name="Distel D.L."/>
        </authorList>
    </citation>
    <scope>NUCLEOTIDE SEQUENCE [LARGE SCALE GENOMIC DNA]</scope>
    <source>
        <strain evidence="8">ATCC 39867 / T7901</strain>
    </source>
</reference>
<gene>
    <name evidence="7" type="ordered locus">TERTU_0252</name>
</gene>
<evidence type="ECO:0000256" key="5">
    <source>
        <dbReference type="ARBA" id="ARBA00023136"/>
    </source>
</evidence>
<sequence>MWRWKLSYRQRKLIRESRSYLRLFYFVEKIMLDGGRIFLAIGAGFGALAVVLGAFGAHALKSILAEHPMSIWQTAVQYQFYHALALVAVGVLISQGFALKVLYASGWLFAIGVVLFSGSLYGLALGGPRLLGPVTPLGGIAFIAAWICLLFAVVKP</sequence>
<dbReference type="PANTHER" id="PTHR43461">
    <property type="entry name" value="TRANSMEMBRANE PROTEIN 256"/>
    <property type="match status" value="1"/>
</dbReference>
<keyword evidence="3 6" id="KW-0812">Transmembrane</keyword>
<evidence type="ECO:0000256" key="1">
    <source>
        <dbReference type="ARBA" id="ARBA00004141"/>
    </source>
</evidence>
<dbReference type="EMBL" id="CP001614">
    <property type="protein sequence ID" value="ACR13896.1"/>
    <property type="molecule type" value="Genomic_DNA"/>
</dbReference>
<dbReference type="HOGENOM" id="CLU_096548_3_0_6"/>
<dbReference type="PANTHER" id="PTHR43461:SF1">
    <property type="entry name" value="TRANSMEMBRANE PROTEIN 256"/>
    <property type="match status" value="1"/>
</dbReference>
<evidence type="ECO:0008006" key="9">
    <source>
        <dbReference type="Google" id="ProtNLM"/>
    </source>
</evidence>